<dbReference type="RefSeq" id="XP_009840896.1">
    <property type="nucleotide sequence ID" value="XM_009842594.1"/>
</dbReference>
<dbReference type="VEuPathDB" id="FungiDB:H257_14699"/>
<organism evidence="2">
    <name type="scientific">Aphanomyces astaci</name>
    <name type="common">Crayfish plague agent</name>
    <dbReference type="NCBI Taxonomy" id="112090"/>
    <lineage>
        <taxon>Eukaryota</taxon>
        <taxon>Sar</taxon>
        <taxon>Stramenopiles</taxon>
        <taxon>Oomycota</taxon>
        <taxon>Saprolegniomycetes</taxon>
        <taxon>Saprolegniales</taxon>
        <taxon>Verrucalvaceae</taxon>
        <taxon>Aphanomyces</taxon>
    </lineage>
</organism>
<proteinExistence type="predicted"/>
<dbReference type="GeneID" id="20816695"/>
<reference evidence="2" key="1">
    <citation type="submission" date="2013-12" db="EMBL/GenBank/DDBJ databases">
        <title>The Genome Sequence of Aphanomyces astaci APO3.</title>
        <authorList>
            <consortium name="The Broad Institute Genomics Platform"/>
            <person name="Russ C."/>
            <person name="Tyler B."/>
            <person name="van West P."/>
            <person name="Dieguez-Uribeondo J."/>
            <person name="Young S.K."/>
            <person name="Zeng Q."/>
            <person name="Gargeya S."/>
            <person name="Fitzgerald M."/>
            <person name="Abouelleil A."/>
            <person name="Alvarado L."/>
            <person name="Chapman S.B."/>
            <person name="Gainer-Dewar J."/>
            <person name="Goldberg J."/>
            <person name="Griggs A."/>
            <person name="Gujja S."/>
            <person name="Hansen M."/>
            <person name="Howarth C."/>
            <person name="Imamovic A."/>
            <person name="Ireland A."/>
            <person name="Larimer J."/>
            <person name="McCowan C."/>
            <person name="Murphy C."/>
            <person name="Pearson M."/>
            <person name="Poon T.W."/>
            <person name="Priest M."/>
            <person name="Roberts A."/>
            <person name="Saif S."/>
            <person name="Shea T."/>
            <person name="Sykes S."/>
            <person name="Wortman J."/>
            <person name="Nusbaum C."/>
            <person name="Birren B."/>
        </authorList>
    </citation>
    <scope>NUCLEOTIDE SEQUENCE [LARGE SCALE GENOMIC DNA]</scope>
    <source>
        <strain evidence="2">APO3</strain>
    </source>
</reference>
<feature type="transmembrane region" description="Helical" evidence="1">
    <location>
        <begin position="48"/>
        <end position="72"/>
    </location>
</feature>
<evidence type="ECO:0000256" key="1">
    <source>
        <dbReference type="SAM" id="Phobius"/>
    </source>
</evidence>
<keyword evidence="1" id="KW-1133">Transmembrane helix</keyword>
<keyword evidence="1" id="KW-0472">Membrane</keyword>
<sequence length="232" mass="25085">MSSQEATATETAHRELSMNTHEAGRITRRHYPFGRDLVRHLEEASSPALPVGAIVGIALGVVVVGFVVYNCIRRLRLENRRKKTQMQMDRALLEGAQQDPTMLMDDPSHLYPPPSSSTTPKIPKRPDIGIVQTPIEHVVGSTGSDDFVIMGNNGKPPPIPRLPKANKVGVHHVTAPPAYIHPSSTKPLPAPGSHAESSFAASCISDDIAMLQSSRGGSFDSEVVEHTKPRAV</sequence>
<evidence type="ECO:0000313" key="2">
    <source>
        <dbReference type="EMBL" id="ETV69680.1"/>
    </source>
</evidence>
<name>W4FQC8_APHAT</name>
<gene>
    <name evidence="2" type="ORF">H257_14699</name>
</gene>
<dbReference type="OrthoDB" id="79359at2759"/>
<protein>
    <submittedName>
        <fullName evidence="2">Uncharacterized protein</fullName>
    </submittedName>
</protein>
<dbReference type="EMBL" id="KI913173">
    <property type="protein sequence ID" value="ETV69680.1"/>
    <property type="molecule type" value="Genomic_DNA"/>
</dbReference>
<dbReference type="AlphaFoldDB" id="W4FQC8"/>
<accession>W4FQC8</accession>
<keyword evidence="1" id="KW-0812">Transmembrane</keyword>